<reference evidence="1" key="1">
    <citation type="submission" date="2022-11" db="EMBL/GenBank/DDBJ databases">
        <title>Genome Sequence of Nemania bipapillata.</title>
        <authorList>
            <person name="Buettner E."/>
        </authorList>
    </citation>
    <scope>NUCLEOTIDE SEQUENCE</scope>
    <source>
        <strain evidence="1">CP14</strain>
    </source>
</reference>
<protein>
    <submittedName>
        <fullName evidence="1">Uncharacterized protein</fullName>
    </submittedName>
</protein>
<accession>A0ACC2IXE0</accession>
<sequence length="156" mass="18019">MAHRRLTAMLDFYSDIEEETIRTSENDFVNYPPGFKDMINHTMELENDVCEATIADFGAAQARLHSRVSQKLIERIKEIREGALLWAEDGNATVRALLNEILEQTDNMISEIEEADAAELVLLEELDKMAGQLTLILNEQKQERAWQLQRLRRPTF</sequence>
<dbReference type="EMBL" id="JAPESX010000800">
    <property type="protein sequence ID" value="KAJ8119653.1"/>
    <property type="molecule type" value="Genomic_DNA"/>
</dbReference>
<keyword evidence="2" id="KW-1185">Reference proteome</keyword>
<gene>
    <name evidence="1" type="ORF">ONZ43_g3444</name>
</gene>
<proteinExistence type="predicted"/>
<comment type="caution">
    <text evidence="1">The sequence shown here is derived from an EMBL/GenBank/DDBJ whole genome shotgun (WGS) entry which is preliminary data.</text>
</comment>
<organism evidence="1 2">
    <name type="scientific">Nemania bipapillata</name>
    <dbReference type="NCBI Taxonomy" id="110536"/>
    <lineage>
        <taxon>Eukaryota</taxon>
        <taxon>Fungi</taxon>
        <taxon>Dikarya</taxon>
        <taxon>Ascomycota</taxon>
        <taxon>Pezizomycotina</taxon>
        <taxon>Sordariomycetes</taxon>
        <taxon>Xylariomycetidae</taxon>
        <taxon>Xylariales</taxon>
        <taxon>Xylariaceae</taxon>
        <taxon>Nemania</taxon>
    </lineage>
</organism>
<evidence type="ECO:0000313" key="1">
    <source>
        <dbReference type="EMBL" id="KAJ8119653.1"/>
    </source>
</evidence>
<dbReference type="Proteomes" id="UP001153334">
    <property type="component" value="Unassembled WGS sequence"/>
</dbReference>
<evidence type="ECO:0000313" key="2">
    <source>
        <dbReference type="Proteomes" id="UP001153334"/>
    </source>
</evidence>
<name>A0ACC2IXE0_9PEZI</name>